<protein>
    <submittedName>
        <fullName evidence="3">Tetratricopeptide-like helical domain</fullName>
    </submittedName>
</protein>
<sequence length="368" mass="40251">MMILDRFARFGLGCGLSMAASACLLVSCGDSKSGKDGKKPETPAVAKDAAAAPKVPAPVEAPKPAEKAASQVFAERSVFELADLLRPYTQTPEIHESVRFLNEIAENYLDALKAKKNPTEEDVVLICRVGNKVGDLQAALQAIEKAESSYRDVLERTDALPQEKVETIRLRSGAMRGLGVLLFAKDDSKASLENFRACVDADRKALELLKPAEGEQQSPAYHAVAKDLMDSYKNVADMLVNADELEDARDMYQKAVDFALSLKNLSQQDEAALRIKLMHTISALGDLEDKCAQLEKAKNYWLEAATQCQTVYQMTTRPDLKSYVSQAFDKLKARILEAEKTLKGDKPEGEEGKSSDEMKVNDAPSSAA</sequence>
<keyword evidence="2" id="KW-0732">Signal</keyword>
<feature type="compositionally biased region" description="Basic and acidic residues" evidence="1">
    <location>
        <begin position="32"/>
        <end position="41"/>
    </location>
</feature>
<reference evidence="4" key="1">
    <citation type="submission" date="2016-09" db="EMBL/GenBank/DDBJ databases">
        <authorList>
            <person name="Koehorst J."/>
        </authorList>
    </citation>
    <scope>NUCLEOTIDE SEQUENCE [LARGE SCALE GENOMIC DNA]</scope>
</reference>
<organism evidence="3 4">
    <name type="scientific">Akkermansia glycaniphila</name>
    <dbReference type="NCBI Taxonomy" id="1679444"/>
    <lineage>
        <taxon>Bacteria</taxon>
        <taxon>Pseudomonadati</taxon>
        <taxon>Verrucomicrobiota</taxon>
        <taxon>Verrucomicrobiia</taxon>
        <taxon>Verrucomicrobiales</taxon>
        <taxon>Akkermansiaceae</taxon>
        <taxon>Akkermansia</taxon>
    </lineage>
</organism>
<feature type="signal peptide" evidence="2">
    <location>
        <begin position="1"/>
        <end position="22"/>
    </location>
</feature>
<gene>
    <name evidence="3" type="ORF">PYTT_0597</name>
</gene>
<proteinExistence type="predicted"/>
<evidence type="ECO:0000313" key="3">
    <source>
        <dbReference type="EMBL" id="SEH76869.1"/>
    </source>
</evidence>
<dbReference type="Gene3D" id="1.25.40.10">
    <property type="entry name" value="Tetratricopeptide repeat domain"/>
    <property type="match status" value="1"/>
</dbReference>
<evidence type="ECO:0000313" key="4">
    <source>
        <dbReference type="Proteomes" id="UP000176204"/>
    </source>
</evidence>
<dbReference type="Proteomes" id="UP000176204">
    <property type="component" value="Chromosome I"/>
</dbReference>
<dbReference type="SUPFAM" id="SSF48452">
    <property type="entry name" value="TPR-like"/>
    <property type="match status" value="1"/>
</dbReference>
<dbReference type="STRING" id="1679444.PYTT_0597"/>
<feature type="compositionally biased region" description="Basic and acidic residues" evidence="1">
    <location>
        <begin position="339"/>
        <end position="360"/>
    </location>
</feature>
<feature type="compositionally biased region" description="Low complexity" evidence="1">
    <location>
        <begin position="42"/>
        <end position="54"/>
    </location>
</feature>
<dbReference type="InterPro" id="IPR011990">
    <property type="entry name" value="TPR-like_helical_dom_sf"/>
</dbReference>
<feature type="region of interest" description="Disordered" evidence="1">
    <location>
        <begin position="30"/>
        <end position="63"/>
    </location>
</feature>
<evidence type="ECO:0000256" key="2">
    <source>
        <dbReference type="SAM" id="SignalP"/>
    </source>
</evidence>
<dbReference type="RefSeq" id="WP_067773210.1">
    <property type="nucleotide sequence ID" value="NZ_LIGX01000010.1"/>
</dbReference>
<feature type="chain" id="PRO_5009604460" evidence="2">
    <location>
        <begin position="23"/>
        <end position="368"/>
    </location>
</feature>
<name>A0A1H6KN85_9BACT</name>
<dbReference type="KEGG" id="agl:PYTT_0597"/>
<accession>A0A1H6KN85</accession>
<evidence type="ECO:0000256" key="1">
    <source>
        <dbReference type="SAM" id="MobiDB-lite"/>
    </source>
</evidence>
<keyword evidence="4" id="KW-1185">Reference proteome</keyword>
<dbReference type="AlphaFoldDB" id="A0A1H6KN85"/>
<feature type="region of interest" description="Disordered" evidence="1">
    <location>
        <begin position="339"/>
        <end position="368"/>
    </location>
</feature>
<dbReference type="PROSITE" id="PS51257">
    <property type="entry name" value="PROKAR_LIPOPROTEIN"/>
    <property type="match status" value="1"/>
</dbReference>
<dbReference type="EMBL" id="LT629973">
    <property type="protein sequence ID" value="SEH76869.1"/>
    <property type="molecule type" value="Genomic_DNA"/>
</dbReference>